<dbReference type="Gene3D" id="1.25.40.10">
    <property type="entry name" value="Tetratricopeptide repeat domain"/>
    <property type="match status" value="2"/>
</dbReference>
<reference evidence="4" key="1">
    <citation type="submission" date="2021-01" db="EMBL/GenBank/DDBJ databases">
        <title>Tabrizicola alba sp. nov. a motile alkaliphilic bacterium isolated from a soda lake.</title>
        <authorList>
            <person name="Szuroczki S."/>
            <person name="Abbaszade G."/>
            <person name="Schumann P."/>
            <person name="Toth E."/>
        </authorList>
    </citation>
    <scope>NUCLEOTIDE SEQUENCE</scope>
    <source>
        <strain evidence="4">DMG-N-6</strain>
    </source>
</reference>
<organism evidence="4 5">
    <name type="scientific">Szabonella alba</name>
    <dbReference type="NCBI Taxonomy" id="2804194"/>
    <lineage>
        <taxon>Bacteria</taxon>
        <taxon>Pseudomonadati</taxon>
        <taxon>Pseudomonadota</taxon>
        <taxon>Alphaproteobacteria</taxon>
        <taxon>Rhodobacterales</taxon>
        <taxon>Paracoccaceae</taxon>
        <taxon>Szabonella</taxon>
    </lineage>
</organism>
<accession>A0A8K0XYS0</accession>
<evidence type="ECO:0000313" key="4">
    <source>
        <dbReference type="EMBL" id="MBL4916036.1"/>
    </source>
</evidence>
<protein>
    <submittedName>
        <fullName evidence="4">Tetratricopeptide repeat protein</fullName>
    </submittedName>
</protein>
<dbReference type="PANTHER" id="PTHR45586">
    <property type="entry name" value="TPR REPEAT-CONTAINING PROTEIN PA4667"/>
    <property type="match status" value="1"/>
</dbReference>
<keyword evidence="2 3" id="KW-0802">TPR repeat</keyword>
<keyword evidence="5" id="KW-1185">Reference proteome</keyword>
<dbReference type="PANTHER" id="PTHR45586:SF1">
    <property type="entry name" value="LIPOPOLYSACCHARIDE ASSEMBLY PROTEIN B"/>
    <property type="match status" value="1"/>
</dbReference>
<sequence length="557" mass="60533">MLSFAALTGPAPAQDFGAYLAARTAGMQDDFREAAHWFGQALAADPENLYLMEGAVVAQIGIGRIETAIELARRLDDAGGKSQAAWMALIGDQAQRGEFEPMLADLAAGRSVGRLMDVLLTGWAELGAGRVTEALAAFDELVATPGLEVFGLYHKALALASIGNYEAAERIFSGSDSGPVRVVRRGALAHIQILSQLERNDEAATVLRDSFAAESDPSSAELLARIESGETIPYDVARNATEGMAEVFFTLGVALNGEASDAYTLLYSRIAAWLRPDHGDAVLMTAGMLENQSQFDLATEVYAGIGTEDAAHIPAEIGRARALGGAGDTDGAIGVLRDLAARYPDVFTIHLSLGDTLRRAERWPEATEAYTAALDLVEEPVPEPYWAVFYSRAITLERQDLWPRAEADFRRALALNPGQPQVLNYLGYSFLDRRENIDEAMRMIEEAVAASPDSGYIVDSLAWGLFVLGRYEEAVEPMERASLLEPVDPVVTDHLGDVYWAVGRQMEARFQWRRALSFDPEEKDATRIRRKLEIGLDAVLQEEGADPLRPVNADAGN</sequence>
<dbReference type="Pfam" id="PF13432">
    <property type="entry name" value="TPR_16"/>
    <property type="match status" value="4"/>
</dbReference>
<dbReference type="InterPro" id="IPR011990">
    <property type="entry name" value="TPR-like_helical_dom_sf"/>
</dbReference>
<dbReference type="Proteomes" id="UP000648908">
    <property type="component" value="Unassembled WGS sequence"/>
</dbReference>
<dbReference type="InterPro" id="IPR019734">
    <property type="entry name" value="TPR_rpt"/>
</dbReference>
<dbReference type="PROSITE" id="PS50005">
    <property type="entry name" value="TPR"/>
    <property type="match status" value="1"/>
</dbReference>
<evidence type="ECO:0000256" key="2">
    <source>
        <dbReference type="ARBA" id="ARBA00022803"/>
    </source>
</evidence>
<evidence type="ECO:0000256" key="1">
    <source>
        <dbReference type="ARBA" id="ARBA00022737"/>
    </source>
</evidence>
<name>A0A8K0XYS0_9RHOB</name>
<dbReference type="EMBL" id="JAESVN010000001">
    <property type="protein sequence ID" value="MBL4916036.1"/>
    <property type="molecule type" value="Genomic_DNA"/>
</dbReference>
<evidence type="ECO:0000256" key="3">
    <source>
        <dbReference type="PROSITE-ProRule" id="PRU00339"/>
    </source>
</evidence>
<gene>
    <name evidence="4" type="ORF">JL811_02275</name>
</gene>
<dbReference type="SMART" id="SM00028">
    <property type="entry name" value="TPR"/>
    <property type="match status" value="6"/>
</dbReference>
<dbReference type="InterPro" id="IPR051012">
    <property type="entry name" value="CellSynth/LPSAsmb/PSIAsmb"/>
</dbReference>
<evidence type="ECO:0000313" key="5">
    <source>
        <dbReference type="Proteomes" id="UP000648908"/>
    </source>
</evidence>
<dbReference type="AlphaFoldDB" id="A0A8K0XYS0"/>
<comment type="caution">
    <text evidence="4">The sequence shown here is derived from an EMBL/GenBank/DDBJ whole genome shotgun (WGS) entry which is preliminary data.</text>
</comment>
<dbReference type="SUPFAM" id="SSF48452">
    <property type="entry name" value="TPR-like"/>
    <property type="match status" value="3"/>
</dbReference>
<proteinExistence type="predicted"/>
<feature type="repeat" description="TPR" evidence="3">
    <location>
        <begin position="489"/>
        <end position="522"/>
    </location>
</feature>
<keyword evidence="1" id="KW-0677">Repeat</keyword>